<comment type="similarity">
    <text evidence="1">Belongs to the NAD(P)-dependent epimerase/dehydratase family.</text>
</comment>
<feature type="domain" description="NAD-dependent epimerase/dehydratase" evidence="2">
    <location>
        <begin position="4"/>
        <end position="238"/>
    </location>
</feature>
<sequence>MKCFVTGGAGFIGSHLTDRLILEGNEVVVYDNLSLGKENYISHHFSHPQFKFVQADLLDDQELVKAMAGSEVVFHLAANSDIIKSAKNPGIDLEQGTMVTYKVLEAMRANNTQKIVFTSSNVVYGEATKSPTAEDYGPLLPISFYGASKLACEGVIAAACHNYNLQAWIYRFGNIIGQRPTHGVVLDFYNKLKRNPKSLEVLGNGNQSKPYVEVHDCVDGILFGLNNSSGSVNLFNLGTAGAFYVKDIPKIVVEAMGLKNVEIKFSGGVRGWPGDVHTVRLDVSKLKDLGWKPKYPTSVEAFTAGANDIIKELSSKV</sequence>
<dbReference type="SUPFAM" id="SSF51735">
    <property type="entry name" value="NAD(P)-binding Rossmann-fold domains"/>
    <property type="match status" value="1"/>
</dbReference>
<dbReference type="PANTHER" id="PTHR43000">
    <property type="entry name" value="DTDP-D-GLUCOSE 4,6-DEHYDRATASE-RELATED"/>
    <property type="match status" value="1"/>
</dbReference>
<dbReference type="Gene3D" id="3.40.50.720">
    <property type="entry name" value="NAD(P)-binding Rossmann-like Domain"/>
    <property type="match status" value="1"/>
</dbReference>
<comment type="caution">
    <text evidence="3">The sequence shown here is derived from an EMBL/GenBank/DDBJ whole genome shotgun (WGS) entry which is preliminary data.</text>
</comment>
<dbReference type="CDD" id="cd05234">
    <property type="entry name" value="UDP_G4E_2_SDR_e"/>
    <property type="match status" value="1"/>
</dbReference>
<organism evidence="3 4">
    <name type="scientific">Candidatus Magasanikbacteria bacterium RIFOXYC2_FULL_42_28</name>
    <dbReference type="NCBI Taxonomy" id="1798704"/>
    <lineage>
        <taxon>Bacteria</taxon>
        <taxon>Candidatus Magasanikiibacteriota</taxon>
    </lineage>
</organism>
<dbReference type="InterPro" id="IPR036291">
    <property type="entry name" value="NAD(P)-bd_dom_sf"/>
</dbReference>
<evidence type="ECO:0000259" key="2">
    <source>
        <dbReference type="Pfam" id="PF01370"/>
    </source>
</evidence>
<evidence type="ECO:0000256" key="1">
    <source>
        <dbReference type="ARBA" id="ARBA00007637"/>
    </source>
</evidence>
<evidence type="ECO:0000313" key="4">
    <source>
        <dbReference type="Proteomes" id="UP000177907"/>
    </source>
</evidence>
<accession>A0A1F6NXP1</accession>
<dbReference type="Proteomes" id="UP000177907">
    <property type="component" value="Unassembled WGS sequence"/>
</dbReference>
<protein>
    <submittedName>
        <fullName evidence="3">UDP-glucose 4-epimerase</fullName>
    </submittedName>
</protein>
<reference evidence="3 4" key="1">
    <citation type="journal article" date="2016" name="Nat. Commun.">
        <title>Thousands of microbial genomes shed light on interconnected biogeochemical processes in an aquifer system.</title>
        <authorList>
            <person name="Anantharaman K."/>
            <person name="Brown C.T."/>
            <person name="Hug L.A."/>
            <person name="Sharon I."/>
            <person name="Castelle C.J."/>
            <person name="Probst A.J."/>
            <person name="Thomas B.C."/>
            <person name="Singh A."/>
            <person name="Wilkins M.J."/>
            <person name="Karaoz U."/>
            <person name="Brodie E.L."/>
            <person name="Williams K.H."/>
            <person name="Hubbard S.S."/>
            <person name="Banfield J.F."/>
        </authorList>
    </citation>
    <scope>NUCLEOTIDE SEQUENCE [LARGE SCALE GENOMIC DNA]</scope>
</reference>
<dbReference type="STRING" id="1798704.A3J93_01095"/>
<dbReference type="Pfam" id="PF01370">
    <property type="entry name" value="Epimerase"/>
    <property type="match status" value="1"/>
</dbReference>
<evidence type="ECO:0000313" key="3">
    <source>
        <dbReference type="EMBL" id="OGH88675.1"/>
    </source>
</evidence>
<gene>
    <name evidence="3" type="ORF">A3J93_01095</name>
</gene>
<dbReference type="EMBL" id="MFQZ01000001">
    <property type="protein sequence ID" value="OGH88675.1"/>
    <property type="molecule type" value="Genomic_DNA"/>
</dbReference>
<dbReference type="InterPro" id="IPR001509">
    <property type="entry name" value="Epimerase_deHydtase"/>
</dbReference>
<dbReference type="AlphaFoldDB" id="A0A1F6NXP1"/>
<dbReference type="Gene3D" id="3.90.25.10">
    <property type="entry name" value="UDP-galactose 4-epimerase, domain 1"/>
    <property type="match status" value="1"/>
</dbReference>
<proteinExistence type="inferred from homology"/>
<name>A0A1F6NXP1_9BACT</name>